<protein>
    <submittedName>
        <fullName evidence="2">Os02g0496201 protein</fullName>
    </submittedName>
</protein>
<gene>
    <name evidence="2" type="ordered locus">Os02g0496201</name>
    <name evidence="2" type="ORF">OSNPB_020496201</name>
</gene>
<dbReference type="InParanoid" id="Q6K6S3"/>
<evidence type="ECO:0000313" key="3">
    <source>
        <dbReference type="Proteomes" id="UP000059680"/>
    </source>
</evidence>
<feature type="region of interest" description="Disordered" evidence="1">
    <location>
        <begin position="36"/>
        <end position="63"/>
    </location>
</feature>
<reference evidence="2 3" key="3">
    <citation type="journal article" date="2013" name="Rice">
        <title>Improvement of the Oryza sativa Nipponbare reference genome using next generation sequence and optical map data.</title>
        <authorList>
            <person name="Kawahara Y."/>
            <person name="de la Bastide M."/>
            <person name="Hamilton J.P."/>
            <person name="Kanamori H."/>
            <person name="McCombie W.R."/>
            <person name="Ouyang S."/>
            <person name="Schwartz D.C."/>
            <person name="Tanaka T."/>
            <person name="Wu J."/>
            <person name="Zhou S."/>
            <person name="Childs K.L."/>
            <person name="Davidson R.M."/>
            <person name="Lin H."/>
            <person name="Quesada-Ocampo L."/>
            <person name="Vaillancourt B."/>
            <person name="Sakai H."/>
            <person name="Lee S.S."/>
            <person name="Kim J."/>
            <person name="Numa H."/>
            <person name="Itoh T."/>
            <person name="Buell C.R."/>
            <person name="Matsumoto T."/>
        </authorList>
    </citation>
    <scope>NUCLEOTIDE SEQUENCE [LARGE SCALE GENOMIC DNA]</scope>
    <source>
        <strain evidence="3">cv. Nipponbare</strain>
    </source>
</reference>
<accession>Q6K6S3</accession>
<dbReference type="AlphaFoldDB" id="Q6K6S3"/>
<dbReference type="Proteomes" id="UP000059680">
    <property type="component" value="Chromosome 2"/>
</dbReference>
<evidence type="ECO:0000313" key="2">
    <source>
        <dbReference type="EMBL" id="BAS78769.1"/>
    </source>
</evidence>
<keyword evidence="3" id="KW-1185">Reference proteome</keyword>
<dbReference type="EMBL" id="AP014958">
    <property type="protein sequence ID" value="BAS78769.1"/>
    <property type="molecule type" value="Genomic_DNA"/>
</dbReference>
<sequence length="83" mass="9000">MSPRRLNLIVSLLGWVAGPRRDRGQGLVLPCSSLHGQGLGHSNSTCPRPAQLPPVEEEDSDEDIDGIQEEGRKMTKKISVLLG</sequence>
<evidence type="ECO:0000256" key="1">
    <source>
        <dbReference type="SAM" id="MobiDB-lite"/>
    </source>
</evidence>
<dbReference type="PaxDb" id="39947-Q6K6S3"/>
<name>Q6K6S3_ORYSJ</name>
<proteinExistence type="predicted"/>
<reference evidence="2 3" key="2">
    <citation type="journal article" date="2013" name="Plant Cell Physiol.">
        <title>Rice Annotation Project Database (RAP-DB): an integrative and interactive database for rice genomics.</title>
        <authorList>
            <person name="Sakai H."/>
            <person name="Lee S.S."/>
            <person name="Tanaka T."/>
            <person name="Numa H."/>
            <person name="Kim J."/>
            <person name="Kawahara Y."/>
            <person name="Wakimoto H."/>
            <person name="Yang C.C."/>
            <person name="Iwamoto M."/>
            <person name="Abe T."/>
            <person name="Yamada Y."/>
            <person name="Muto A."/>
            <person name="Inokuchi H."/>
            <person name="Ikemura T."/>
            <person name="Matsumoto T."/>
            <person name="Sasaki T."/>
            <person name="Itoh T."/>
        </authorList>
    </citation>
    <scope>NUCLEOTIDE SEQUENCE [LARGE SCALE GENOMIC DNA]</scope>
    <source>
        <strain evidence="3">cv. Nipponbare</strain>
    </source>
</reference>
<organism evidence="2 3">
    <name type="scientific">Oryza sativa subsp. japonica</name>
    <name type="common">Rice</name>
    <dbReference type="NCBI Taxonomy" id="39947"/>
    <lineage>
        <taxon>Eukaryota</taxon>
        <taxon>Viridiplantae</taxon>
        <taxon>Streptophyta</taxon>
        <taxon>Embryophyta</taxon>
        <taxon>Tracheophyta</taxon>
        <taxon>Spermatophyta</taxon>
        <taxon>Magnoliopsida</taxon>
        <taxon>Liliopsida</taxon>
        <taxon>Poales</taxon>
        <taxon>Poaceae</taxon>
        <taxon>BOP clade</taxon>
        <taxon>Oryzoideae</taxon>
        <taxon>Oryzeae</taxon>
        <taxon>Oryzinae</taxon>
        <taxon>Oryza</taxon>
        <taxon>Oryza sativa</taxon>
    </lineage>
</organism>
<reference evidence="3" key="1">
    <citation type="journal article" date="2005" name="Nature">
        <title>The map-based sequence of the rice genome.</title>
        <authorList>
            <consortium name="International rice genome sequencing project (IRGSP)"/>
            <person name="Matsumoto T."/>
            <person name="Wu J."/>
            <person name="Kanamori H."/>
            <person name="Katayose Y."/>
            <person name="Fujisawa M."/>
            <person name="Namiki N."/>
            <person name="Mizuno H."/>
            <person name="Yamamoto K."/>
            <person name="Antonio B.A."/>
            <person name="Baba T."/>
            <person name="Sakata K."/>
            <person name="Nagamura Y."/>
            <person name="Aoki H."/>
            <person name="Arikawa K."/>
            <person name="Arita K."/>
            <person name="Bito T."/>
            <person name="Chiden Y."/>
            <person name="Fujitsuka N."/>
            <person name="Fukunaka R."/>
            <person name="Hamada M."/>
            <person name="Harada C."/>
            <person name="Hayashi A."/>
            <person name="Hijishita S."/>
            <person name="Honda M."/>
            <person name="Hosokawa S."/>
            <person name="Ichikawa Y."/>
            <person name="Idonuma A."/>
            <person name="Iijima M."/>
            <person name="Ikeda M."/>
            <person name="Ikeno M."/>
            <person name="Ito K."/>
            <person name="Ito S."/>
            <person name="Ito T."/>
            <person name="Ito Y."/>
            <person name="Ito Y."/>
            <person name="Iwabuchi A."/>
            <person name="Kamiya K."/>
            <person name="Karasawa W."/>
            <person name="Kurita K."/>
            <person name="Katagiri S."/>
            <person name="Kikuta A."/>
            <person name="Kobayashi H."/>
            <person name="Kobayashi N."/>
            <person name="Machita K."/>
            <person name="Maehara T."/>
            <person name="Masukawa M."/>
            <person name="Mizubayashi T."/>
            <person name="Mukai Y."/>
            <person name="Nagasaki H."/>
            <person name="Nagata Y."/>
            <person name="Naito S."/>
            <person name="Nakashima M."/>
            <person name="Nakama Y."/>
            <person name="Nakamichi Y."/>
            <person name="Nakamura M."/>
            <person name="Meguro A."/>
            <person name="Negishi M."/>
            <person name="Ohta I."/>
            <person name="Ohta T."/>
            <person name="Okamoto M."/>
            <person name="Ono N."/>
            <person name="Saji S."/>
            <person name="Sakaguchi M."/>
            <person name="Sakai K."/>
            <person name="Shibata M."/>
            <person name="Shimokawa T."/>
            <person name="Song J."/>
            <person name="Takazaki Y."/>
            <person name="Terasawa K."/>
            <person name="Tsugane M."/>
            <person name="Tsuji K."/>
            <person name="Ueda S."/>
            <person name="Waki K."/>
            <person name="Yamagata H."/>
            <person name="Yamamoto M."/>
            <person name="Yamamoto S."/>
            <person name="Yamane H."/>
            <person name="Yoshiki S."/>
            <person name="Yoshihara R."/>
            <person name="Yukawa K."/>
            <person name="Zhong H."/>
            <person name="Yano M."/>
            <person name="Yuan Q."/>
            <person name="Ouyang S."/>
            <person name="Liu J."/>
            <person name="Jones K.M."/>
            <person name="Gansberger K."/>
            <person name="Moffat K."/>
            <person name="Hill J."/>
            <person name="Bera J."/>
            <person name="Fadrosh D."/>
            <person name="Jin S."/>
            <person name="Johri S."/>
            <person name="Kim M."/>
            <person name="Overton L."/>
            <person name="Reardon M."/>
            <person name="Tsitrin T."/>
            <person name="Vuong H."/>
            <person name="Weaver B."/>
            <person name="Ciecko A."/>
            <person name="Tallon L."/>
            <person name="Jackson J."/>
            <person name="Pai G."/>
            <person name="Aken S.V."/>
            <person name="Utterback T."/>
            <person name="Reidmuller S."/>
            <person name="Feldblyum T."/>
            <person name="Hsiao J."/>
            <person name="Zismann V."/>
            <person name="Iobst S."/>
            <person name="de Vazeille A.R."/>
            <person name="Buell C.R."/>
            <person name="Ying K."/>
            <person name="Li Y."/>
            <person name="Lu T."/>
            <person name="Huang Y."/>
            <person name="Zhao Q."/>
            <person name="Feng Q."/>
            <person name="Zhang L."/>
            <person name="Zhu J."/>
            <person name="Weng Q."/>
            <person name="Mu J."/>
            <person name="Lu Y."/>
            <person name="Fan D."/>
            <person name="Liu Y."/>
            <person name="Guan J."/>
            <person name="Zhang Y."/>
            <person name="Yu S."/>
            <person name="Liu X."/>
            <person name="Zhang Y."/>
            <person name="Hong G."/>
            <person name="Han B."/>
            <person name="Choisne N."/>
            <person name="Demange N."/>
            <person name="Orjeda G."/>
            <person name="Samain S."/>
            <person name="Cattolico L."/>
            <person name="Pelletier E."/>
            <person name="Couloux A."/>
            <person name="Segurens B."/>
            <person name="Wincker P."/>
            <person name="D'Hont A."/>
            <person name="Scarpelli C."/>
            <person name="Weissenbach J."/>
            <person name="Salanoubat M."/>
            <person name="Quetier F."/>
            <person name="Yu Y."/>
            <person name="Kim H.R."/>
            <person name="Rambo T."/>
            <person name="Currie J."/>
            <person name="Collura K."/>
            <person name="Luo M."/>
            <person name="Yang T."/>
            <person name="Ammiraju J.S.S."/>
            <person name="Engler F."/>
            <person name="Soderlund C."/>
            <person name="Wing R.A."/>
            <person name="Palmer L.E."/>
            <person name="de la Bastide M."/>
            <person name="Spiegel L."/>
            <person name="Nascimento L."/>
            <person name="Zutavern T."/>
            <person name="O'Shaughnessy A."/>
            <person name="Dike S."/>
            <person name="Dedhia N."/>
            <person name="Preston R."/>
            <person name="Balija V."/>
            <person name="McCombie W.R."/>
            <person name="Chow T."/>
            <person name="Chen H."/>
            <person name="Chung M."/>
            <person name="Chen C."/>
            <person name="Shaw J."/>
            <person name="Wu H."/>
            <person name="Hsiao K."/>
            <person name="Chao Y."/>
            <person name="Chu M."/>
            <person name="Cheng C."/>
            <person name="Hour A."/>
            <person name="Lee P."/>
            <person name="Lin S."/>
            <person name="Lin Y."/>
            <person name="Liou J."/>
            <person name="Liu S."/>
            <person name="Hsing Y."/>
            <person name="Raghuvanshi S."/>
            <person name="Mohanty A."/>
            <person name="Bharti A.K."/>
            <person name="Gaur A."/>
            <person name="Gupta V."/>
            <person name="Kumar D."/>
            <person name="Ravi V."/>
            <person name="Vij S."/>
            <person name="Kapur A."/>
            <person name="Khurana P."/>
            <person name="Khurana P."/>
            <person name="Khurana J.P."/>
            <person name="Tyagi A.K."/>
            <person name="Gaikwad K."/>
            <person name="Singh A."/>
            <person name="Dalal V."/>
            <person name="Srivastava S."/>
            <person name="Dixit A."/>
            <person name="Pal A.K."/>
            <person name="Ghazi I.A."/>
            <person name="Yadav M."/>
            <person name="Pandit A."/>
            <person name="Bhargava A."/>
            <person name="Sureshbabu K."/>
            <person name="Batra K."/>
            <person name="Sharma T.R."/>
            <person name="Mohapatra T."/>
            <person name="Singh N.K."/>
            <person name="Messing J."/>
            <person name="Nelson A.B."/>
            <person name="Fuks G."/>
            <person name="Kavchok S."/>
            <person name="Keizer G."/>
            <person name="Linton E."/>
            <person name="Llaca V."/>
            <person name="Song R."/>
            <person name="Tanyolac B."/>
            <person name="Young S."/>
            <person name="Ho-Il K."/>
            <person name="Hahn J.H."/>
            <person name="Sangsakoo G."/>
            <person name="Vanavichit A."/>
            <person name="de Mattos Luiz.A.T."/>
            <person name="Zimmer P.D."/>
            <person name="Malone G."/>
            <person name="Dellagostin O."/>
            <person name="de Oliveira A.C."/>
            <person name="Bevan M."/>
            <person name="Bancroft I."/>
            <person name="Minx P."/>
            <person name="Cordum H."/>
            <person name="Wilson R."/>
            <person name="Cheng Z."/>
            <person name="Jin W."/>
            <person name="Jiang J."/>
            <person name="Leong S.A."/>
            <person name="Iwama H."/>
            <person name="Gojobori T."/>
            <person name="Itoh T."/>
            <person name="Niimura Y."/>
            <person name="Fujii Y."/>
            <person name="Habara T."/>
            <person name="Sakai H."/>
            <person name="Sato Y."/>
            <person name="Wilson G."/>
            <person name="Kumar K."/>
            <person name="McCouch S."/>
            <person name="Juretic N."/>
            <person name="Hoen D."/>
            <person name="Wright S."/>
            <person name="Bruskiewich R."/>
            <person name="Bureau T."/>
            <person name="Miyao A."/>
            <person name="Hirochika H."/>
            <person name="Nishikawa T."/>
            <person name="Kadowaki K."/>
            <person name="Sugiura M."/>
            <person name="Burr B."/>
            <person name="Sasaki T."/>
        </authorList>
    </citation>
    <scope>NUCLEOTIDE SEQUENCE [LARGE SCALE GENOMIC DNA]</scope>
    <source>
        <strain evidence="3">cv. Nipponbare</strain>
    </source>
</reference>